<protein>
    <submittedName>
        <fullName evidence="2">Alpha/Beta hydrolase protein</fullName>
    </submittedName>
</protein>
<dbReference type="InterPro" id="IPR029058">
    <property type="entry name" value="AB_hydrolase_fold"/>
</dbReference>
<evidence type="ECO:0000259" key="1">
    <source>
        <dbReference type="Pfam" id="PF00561"/>
    </source>
</evidence>
<evidence type="ECO:0000313" key="3">
    <source>
        <dbReference type="Proteomes" id="UP001163846"/>
    </source>
</evidence>
<dbReference type="GO" id="GO:0016787">
    <property type="term" value="F:hydrolase activity"/>
    <property type="evidence" value="ECO:0007669"/>
    <property type="project" value="UniProtKB-KW"/>
</dbReference>
<dbReference type="AlphaFoldDB" id="A0AA38UJ13"/>
<keyword evidence="2" id="KW-0378">Hydrolase</keyword>
<sequence>MPFVNVSSSTGKTRFRYTISTPSSASAEAIQPGLPVLFFFHALALHHVFHTQFSDRKLRKFNLVTFDLRWHGETKSDTVPPVYGQEEAAEDVIALINALQLPPCHFVALDMGTTIALQIAVKIPEQVLSLFLMSHICLDELPEIFEGRTELFQLYTSGLPDSDNDVANGFVQYTFSKDMSNLACALHYSSIVTDLSNWSPEHHDEYRLISYEFFRIRKPHSRESLSRISCPVKLLQGGRSLIYPPSYTKELMRNLREAGVNATMEIIPDAPHYLCVDFGKEVNPMIHDLVVESLHNSNDLVPPTPTGTVVSPWDRMLRDHGWDPTKKHALDDDDLEKFTGSGRDTLWLDE</sequence>
<dbReference type="Pfam" id="PF00561">
    <property type="entry name" value="Abhydrolase_1"/>
    <property type="match status" value="1"/>
</dbReference>
<organism evidence="2 3">
    <name type="scientific">Lentinula raphanica</name>
    <dbReference type="NCBI Taxonomy" id="153919"/>
    <lineage>
        <taxon>Eukaryota</taxon>
        <taxon>Fungi</taxon>
        <taxon>Dikarya</taxon>
        <taxon>Basidiomycota</taxon>
        <taxon>Agaricomycotina</taxon>
        <taxon>Agaricomycetes</taxon>
        <taxon>Agaricomycetidae</taxon>
        <taxon>Agaricales</taxon>
        <taxon>Marasmiineae</taxon>
        <taxon>Omphalotaceae</taxon>
        <taxon>Lentinula</taxon>
    </lineage>
</organism>
<name>A0AA38UJ13_9AGAR</name>
<reference evidence="2" key="1">
    <citation type="submission" date="2022-08" db="EMBL/GenBank/DDBJ databases">
        <authorList>
            <consortium name="DOE Joint Genome Institute"/>
            <person name="Min B."/>
            <person name="Riley R."/>
            <person name="Sierra-Patev S."/>
            <person name="Naranjo-Ortiz M."/>
            <person name="Looney B."/>
            <person name="Konkel Z."/>
            <person name="Slot J.C."/>
            <person name="Sakamoto Y."/>
            <person name="Steenwyk J.L."/>
            <person name="Rokas A."/>
            <person name="Carro J."/>
            <person name="Camarero S."/>
            <person name="Ferreira P."/>
            <person name="Molpeceres G."/>
            <person name="Ruiz-Duenas F.J."/>
            <person name="Serrano A."/>
            <person name="Henrissat B."/>
            <person name="Drula E."/>
            <person name="Hughes K.W."/>
            <person name="Mata J.L."/>
            <person name="Ishikawa N.K."/>
            <person name="Vargas-Isla R."/>
            <person name="Ushijima S."/>
            <person name="Smith C.A."/>
            <person name="Ahrendt S."/>
            <person name="Andreopoulos W."/>
            <person name="He G."/>
            <person name="Labutti K."/>
            <person name="Lipzen A."/>
            <person name="Ng V."/>
            <person name="Sandor L."/>
            <person name="Barry K."/>
            <person name="Martinez A.T."/>
            <person name="Xiao Y."/>
            <person name="Gibbons J.G."/>
            <person name="Terashima K."/>
            <person name="Hibbett D.S."/>
            <person name="Grigoriev I.V."/>
        </authorList>
    </citation>
    <scope>NUCLEOTIDE SEQUENCE</scope>
    <source>
        <strain evidence="2">TFB9207</strain>
    </source>
</reference>
<dbReference type="Proteomes" id="UP001163846">
    <property type="component" value="Unassembled WGS sequence"/>
</dbReference>
<dbReference type="GO" id="GO:0016020">
    <property type="term" value="C:membrane"/>
    <property type="evidence" value="ECO:0007669"/>
    <property type="project" value="TreeGrafter"/>
</dbReference>
<dbReference type="SUPFAM" id="SSF53474">
    <property type="entry name" value="alpha/beta-Hydrolases"/>
    <property type="match status" value="1"/>
</dbReference>
<dbReference type="PANTHER" id="PTHR43798">
    <property type="entry name" value="MONOACYLGLYCEROL LIPASE"/>
    <property type="match status" value="1"/>
</dbReference>
<proteinExistence type="predicted"/>
<comment type="caution">
    <text evidence="2">The sequence shown here is derived from an EMBL/GenBank/DDBJ whole genome shotgun (WGS) entry which is preliminary data.</text>
</comment>
<dbReference type="PANTHER" id="PTHR43798:SF33">
    <property type="entry name" value="HYDROLASE, PUTATIVE (AFU_ORTHOLOGUE AFUA_2G14860)-RELATED"/>
    <property type="match status" value="1"/>
</dbReference>
<keyword evidence="3" id="KW-1185">Reference proteome</keyword>
<feature type="domain" description="AB hydrolase-1" evidence="1">
    <location>
        <begin position="35"/>
        <end position="140"/>
    </location>
</feature>
<evidence type="ECO:0000313" key="2">
    <source>
        <dbReference type="EMBL" id="KAJ3842731.1"/>
    </source>
</evidence>
<accession>A0AA38UJ13</accession>
<dbReference type="EMBL" id="MU805996">
    <property type="protein sequence ID" value="KAJ3842731.1"/>
    <property type="molecule type" value="Genomic_DNA"/>
</dbReference>
<dbReference type="Gene3D" id="3.40.50.1820">
    <property type="entry name" value="alpha/beta hydrolase"/>
    <property type="match status" value="1"/>
</dbReference>
<gene>
    <name evidence="2" type="ORF">F5878DRAFT_696824</name>
</gene>
<dbReference type="InterPro" id="IPR050266">
    <property type="entry name" value="AB_hydrolase_sf"/>
</dbReference>
<dbReference type="InterPro" id="IPR000073">
    <property type="entry name" value="AB_hydrolase_1"/>
</dbReference>